<evidence type="ECO:0000313" key="1">
    <source>
        <dbReference type="EMBL" id="KRY63292.1"/>
    </source>
</evidence>
<proteinExistence type="predicted"/>
<accession>A0A0V1DP10</accession>
<evidence type="ECO:0000313" key="2">
    <source>
        <dbReference type="Proteomes" id="UP000054632"/>
    </source>
</evidence>
<sequence>MHLMKHLRKYFAYPVQDMNRSMICVMLVMPFLKNSAVRVLTGVSPFE</sequence>
<gene>
    <name evidence="1" type="ORF">T4A_12824</name>
</gene>
<dbReference type="EMBL" id="JYDR01001353">
    <property type="protein sequence ID" value="KRY63292.1"/>
    <property type="molecule type" value="Genomic_DNA"/>
</dbReference>
<dbReference type="AlphaFoldDB" id="A0A0V1DP10"/>
<comment type="caution">
    <text evidence="1">The sequence shown here is derived from an EMBL/GenBank/DDBJ whole genome shotgun (WGS) entry which is preliminary data.</text>
</comment>
<name>A0A0V1DP10_TRIPS</name>
<organism evidence="1 2">
    <name type="scientific">Trichinella pseudospiralis</name>
    <name type="common">Parasitic roundworm</name>
    <dbReference type="NCBI Taxonomy" id="6337"/>
    <lineage>
        <taxon>Eukaryota</taxon>
        <taxon>Metazoa</taxon>
        <taxon>Ecdysozoa</taxon>
        <taxon>Nematoda</taxon>
        <taxon>Enoplea</taxon>
        <taxon>Dorylaimia</taxon>
        <taxon>Trichinellida</taxon>
        <taxon>Trichinellidae</taxon>
        <taxon>Trichinella</taxon>
    </lineage>
</organism>
<reference evidence="1 2" key="1">
    <citation type="submission" date="2015-01" db="EMBL/GenBank/DDBJ databases">
        <title>Evolution of Trichinella species and genotypes.</title>
        <authorList>
            <person name="Korhonen P.K."/>
            <person name="Edoardo P."/>
            <person name="Giuseppe L.R."/>
            <person name="Gasser R.B."/>
        </authorList>
    </citation>
    <scope>NUCLEOTIDE SEQUENCE [LARGE SCALE GENOMIC DNA]</scope>
    <source>
        <strain evidence="1">ISS13</strain>
    </source>
</reference>
<dbReference type="Proteomes" id="UP000054632">
    <property type="component" value="Unassembled WGS sequence"/>
</dbReference>
<protein>
    <submittedName>
        <fullName evidence="1">Uncharacterized protein</fullName>
    </submittedName>
</protein>